<dbReference type="RefSeq" id="XP_033596901.1">
    <property type="nucleotide sequence ID" value="XM_033739241.1"/>
</dbReference>
<evidence type="ECO:0000313" key="2">
    <source>
        <dbReference type="Proteomes" id="UP000799437"/>
    </source>
</evidence>
<proteinExistence type="predicted"/>
<sequence length="155" mass="16571">MVRMGDGGDGATNSRTYGRTDIASPLLYIHSITPDDEESQRAIHPAIHPSIHPSPDRGRIRQAAVASHARTTHAHMHATSLYRSLDTCVSSACPISPLLHSPSLLHSAPSAQRPCPQSPRGLSCGLGVTGSLLACQRGEKGEGGKRMMLYVFCYS</sequence>
<gene>
    <name evidence="1" type="ORF">EJ05DRAFT_142023</name>
</gene>
<reference evidence="1" key="1">
    <citation type="journal article" date="2020" name="Stud. Mycol.">
        <title>101 Dothideomycetes genomes: a test case for predicting lifestyles and emergence of pathogens.</title>
        <authorList>
            <person name="Haridas S."/>
            <person name="Albert R."/>
            <person name="Binder M."/>
            <person name="Bloem J."/>
            <person name="Labutti K."/>
            <person name="Salamov A."/>
            <person name="Andreopoulos B."/>
            <person name="Baker S."/>
            <person name="Barry K."/>
            <person name="Bills G."/>
            <person name="Bluhm B."/>
            <person name="Cannon C."/>
            <person name="Castanera R."/>
            <person name="Culley D."/>
            <person name="Daum C."/>
            <person name="Ezra D."/>
            <person name="Gonzalez J."/>
            <person name="Henrissat B."/>
            <person name="Kuo A."/>
            <person name="Liang C."/>
            <person name="Lipzen A."/>
            <person name="Lutzoni F."/>
            <person name="Magnuson J."/>
            <person name="Mondo S."/>
            <person name="Nolan M."/>
            <person name="Ohm R."/>
            <person name="Pangilinan J."/>
            <person name="Park H.-J."/>
            <person name="Ramirez L."/>
            <person name="Alfaro M."/>
            <person name="Sun H."/>
            <person name="Tritt A."/>
            <person name="Yoshinaga Y."/>
            <person name="Zwiers L.-H."/>
            <person name="Turgeon B."/>
            <person name="Goodwin S."/>
            <person name="Spatafora J."/>
            <person name="Crous P."/>
            <person name="Grigoriev I."/>
        </authorList>
    </citation>
    <scope>NUCLEOTIDE SEQUENCE</scope>
    <source>
        <strain evidence="1">CBS 121739</strain>
    </source>
</reference>
<protein>
    <submittedName>
        <fullName evidence="1">Uncharacterized protein</fullName>
    </submittedName>
</protein>
<dbReference type="EMBL" id="ML996580">
    <property type="protein sequence ID" value="KAF2754450.1"/>
    <property type="molecule type" value="Genomic_DNA"/>
</dbReference>
<name>A0A6A6VXT6_9PEZI</name>
<evidence type="ECO:0000313" key="1">
    <source>
        <dbReference type="EMBL" id="KAF2754450.1"/>
    </source>
</evidence>
<keyword evidence="2" id="KW-1185">Reference proteome</keyword>
<dbReference type="GeneID" id="54480295"/>
<accession>A0A6A6VXT6</accession>
<dbReference type="AlphaFoldDB" id="A0A6A6VXT6"/>
<organism evidence="1 2">
    <name type="scientific">Pseudovirgaria hyperparasitica</name>
    <dbReference type="NCBI Taxonomy" id="470096"/>
    <lineage>
        <taxon>Eukaryota</taxon>
        <taxon>Fungi</taxon>
        <taxon>Dikarya</taxon>
        <taxon>Ascomycota</taxon>
        <taxon>Pezizomycotina</taxon>
        <taxon>Dothideomycetes</taxon>
        <taxon>Dothideomycetes incertae sedis</taxon>
        <taxon>Acrospermales</taxon>
        <taxon>Acrospermaceae</taxon>
        <taxon>Pseudovirgaria</taxon>
    </lineage>
</organism>
<dbReference type="Proteomes" id="UP000799437">
    <property type="component" value="Unassembled WGS sequence"/>
</dbReference>